<feature type="signal peptide" evidence="1">
    <location>
        <begin position="1"/>
        <end position="18"/>
    </location>
</feature>
<evidence type="ECO:0000313" key="2">
    <source>
        <dbReference type="EMBL" id="GGZ91863.1"/>
    </source>
</evidence>
<sequence length="703" mass="76136">MWSAVGAGLLAASGVAWACADSSCSPSWKLGSTDLDCASNAILSPGNDSRVNLLFLLRGKAGLGVNPASYPALEYQSSGYGRNFVDWQLLNEGLFPRPPRAEDDYGPDFAGSRCVSLNTGTPAFLAALNANAALSASERAGLTEARQRLEQTCRGSDEADKTVWPAGLTSPVAKAFLTYLQASEAFYDERWDAARQGYATLAQAPDPWLRETGVYMLARVALNAAQAKAFDEYGWYEGLKTIDQAAVKQAHADLAAYLKAWPNGRYAASAIGLQRRALWLAGDTGALAAEYARLLGAVPAGSEQAARLVEEIDNKLLFAGDRPAAASGPLLLAALDLVQMRETHTYDDEGEAQVGKPALTEAALAAQAPAFAGEPELYGFVQASHAFYVQKDYRKVLALIPDDARRSEYSPVAFSRQVLRGMALAALGDRNEGGFWRELLGGAKALWQRPTVELGLALHMERRGQVAQVFAKDSPVQDTTIRKILLTHSAGPAVLRGVAQDGARPQAERDAALFTLLYKQLTRGDYAGFIGNRALVPAGANTDAALWNFTEQETIPVGLFATGRWSDGYPCQSITVTAQKLAQNPQDTAARLCLGDFLRLNGFDGWNELDDSPDKDELGGHARDFAGQPLTRESIYAGIIANRAAPANDRAYALYRMVYCYAPSGYNGCGGKDVEVDQRKAWFNQLKREYPASPWARKLRFYW</sequence>
<name>A0A918VED8_9SPHN</name>
<dbReference type="EMBL" id="BMZD01000002">
    <property type="protein sequence ID" value="GGZ91863.1"/>
    <property type="molecule type" value="Genomic_DNA"/>
</dbReference>
<proteinExistence type="predicted"/>
<evidence type="ECO:0000256" key="1">
    <source>
        <dbReference type="SAM" id="SignalP"/>
    </source>
</evidence>
<feature type="chain" id="PRO_5038033717" description="Outer membrane assembly lipoprotein YfiO" evidence="1">
    <location>
        <begin position="19"/>
        <end position="703"/>
    </location>
</feature>
<accession>A0A918VED8</accession>
<organism evidence="2 3">
    <name type="scientific">Novosphingobium arvoryzae</name>
    <dbReference type="NCBI Taxonomy" id="1256514"/>
    <lineage>
        <taxon>Bacteria</taxon>
        <taxon>Pseudomonadati</taxon>
        <taxon>Pseudomonadota</taxon>
        <taxon>Alphaproteobacteria</taxon>
        <taxon>Sphingomonadales</taxon>
        <taxon>Sphingomonadaceae</taxon>
        <taxon>Novosphingobium</taxon>
    </lineage>
</organism>
<evidence type="ECO:0000313" key="3">
    <source>
        <dbReference type="Proteomes" id="UP000634139"/>
    </source>
</evidence>
<protein>
    <recommendedName>
        <fullName evidence="4">Outer membrane assembly lipoprotein YfiO</fullName>
    </recommendedName>
</protein>
<dbReference type="Proteomes" id="UP000634139">
    <property type="component" value="Unassembled WGS sequence"/>
</dbReference>
<keyword evidence="1" id="KW-0732">Signal</keyword>
<reference evidence="2" key="2">
    <citation type="submission" date="2020-09" db="EMBL/GenBank/DDBJ databases">
        <authorList>
            <person name="Sun Q."/>
            <person name="Kim S."/>
        </authorList>
    </citation>
    <scope>NUCLEOTIDE SEQUENCE</scope>
    <source>
        <strain evidence="2">KCTC 32422</strain>
    </source>
</reference>
<reference evidence="2" key="1">
    <citation type="journal article" date="2014" name="Int. J. Syst. Evol. Microbiol.">
        <title>Complete genome sequence of Corynebacterium casei LMG S-19264T (=DSM 44701T), isolated from a smear-ripened cheese.</title>
        <authorList>
            <consortium name="US DOE Joint Genome Institute (JGI-PGF)"/>
            <person name="Walter F."/>
            <person name="Albersmeier A."/>
            <person name="Kalinowski J."/>
            <person name="Ruckert C."/>
        </authorList>
    </citation>
    <scope>NUCLEOTIDE SEQUENCE</scope>
    <source>
        <strain evidence="2">KCTC 32422</strain>
    </source>
</reference>
<gene>
    <name evidence="2" type="ORF">GCM10011617_09060</name>
</gene>
<keyword evidence="3" id="KW-1185">Reference proteome</keyword>
<comment type="caution">
    <text evidence="2">The sequence shown here is derived from an EMBL/GenBank/DDBJ whole genome shotgun (WGS) entry which is preliminary data.</text>
</comment>
<dbReference type="AlphaFoldDB" id="A0A918VED8"/>
<evidence type="ECO:0008006" key="4">
    <source>
        <dbReference type="Google" id="ProtNLM"/>
    </source>
</evidence>